<protein>
    <recommendedName>
        <fullName evidence="6">Leucine-binding protein domain-containing protein</fullName>
    </recommendedName>
</protein>
<dbReference type="RefSeq" id="WP_133219925.1">
    <property type="nucleotide sequence ID" value="NZ_NRSG01000374.1"/>
</dbReference>
<comment type="similarity">
    <text evidence="1">Belongs to the leucine-binding protein family.</text>
</comment>
<keyword evidence="2" id="KW-0813">Transport</keyword>
<evidence type="ECO:0000313" key="7">
    <source>
        <dbReference type="EMBL" id="MBK1661795.1"/>
    </source>
</evidence>
<comment type="caution">
    <text evidence="7">The sequence shown here is derived from an EMBL/GenBank/DDBJ whole genome shotgun (WGS) entry which is preliminary data.</text>
</comment>
<dbReference type="PANTHER" id="PTHR30483:SF38">
    <property type="entry name" value="BLR7848 PROTEIN"/>
    <property type="match status" value="1"/>
</dbReference>
<evidence type="ECO:0000259" key="6">
    <source>
        <dbReference type="Pfam" id="PF13458"/>
    </source>
</evidence>
<dbReference type="Gene3D" id="3.40.50.2300">
    <property type="match status" value="2"/>
</dbReference>
<organism evidence="7 8">
    <name type="scientific">Paracraurococcus ruber</name>
    <dbReference type="NCBI Taxonomy" id="77675"/>
    <lineage>
        <taxon>Bacteria</taxon>
        <taxon>Pseudomonadati</taxon>
        <taxon>Pseudomonadota</taxon>
        <taxon>Alphaproteobacteria</taxon>
        <taxon>Acetobacterales</taxon>
        <taxon>Roseomonadaceae</taxon>
        <taxon>Paracraurococcus</taxon>
    </lineage>
</organism>
<dbReference type="SUPFAM" id="SSF53822">
    <property type="entry name" value="Periplasmic binding protein-like I"/>
    <property type="match status" value="1"/>
</dbReference>
<dbReference type="InterPro" id="IPR028081">
    <property type="entry name" value="Leu-bd"/>
</dbReference>
<dbReference type="Proteomes" id="UP000697995">
    <property type="component" value="Unassembled WGS sequence"/>
</dbReference>
<sequence length="404" mass="43845">MAGRLWTVLARRTAMAAAVAGAVALPAAAQRAEPCIGISMEVTGPLANQGLMLRITLETALEKINAAGGVLGRPLRLVIYDDVGEPARAVDNARRIGERDNCVVMFGGARTPNAIALREPLAEMGLPWIGAISAGTAVIEHPNGKNEWMFRVSMKDRWVTGYLIDQAKARSASGKIGFVYEGTAWGQGALPDIEAAARRAGVTLAGRETFNIGDQDMSAQMIRLRDAGVDTIVLWAVDRESANMLRSMDRIGYRPKIVSAWGLTTAFARAVGPLAEGIMVAGTFNWNGPLSPEAQAAFDAMKAKFPDRIRTTADMEQPSAMANAWDAVHMLAEALKIAGAYDRTRLRDAFYRVNYTGLIADYRPAFIKGNQERHDAILAEHYKLQAFHNGMLMPIEATPYGMRN</sequence>
<evidence type="ECO:0000313" key="8">
    <source>
        <dbReference type="Proteomes" id="UP000697995"/>
    </source>
</evidence>
<keyword evidence="3 5" id="KW-0732">Signal</keyword>
<reference evidence="7 8" key="1">
    <citation type="journal article" date="2020" name="Microorganisms">
        <title>Osmotic Adaptation and Compatible Solute Biosynthesis of Phototrophic Bacteria as Revealed from Genome Analyses.</title>
        <authorList>
            <person name="Imhoff J.F."/>
            <person name="Rahn T."/>
            <person name="Kunzel S."/>
            <person name="Keller A."/>
            <person name="Neulinger S.C."/>
        </authorList>
    </citation>
    <scope>NUCLEOTIDE SEQUENCE [LARGE SCALE GENOMIC DNA]</scope>
    <source>
        <strain evidence="7 8">DSM 15382</strain>
    </source>
</reference>
<proteinExistence type="inferred from homology"/>
<dbReference type="Pfam" id="PF13458">
    <property type="entry name" value="Peripla_BP_6"/>
    <property type="match status" value="1"/>
</dbReference>
<dbReference type="InterPro" id="IPR028082">
    <property type="entry name" value="Peripla_BP_I"/>
</dbReference>
<dbReference type="InterPro" id="IPR051010">
    <property type="entry name" value="BCAA_transport"/>
</dbReference>
<name>A0ABS1D5P2_9PROT</name>
<gene>
    <name evidence="7" type="ORF">CKO45_26705</name>
</gene>
<feature type="domain" description="Leucine-binding protein" evidence="6">
    <location>
        <begin position="36"/>
        <end position="361"/>
    </location>
</feature>
<accession>A0ABS1D5P2</accession>
<dbReference type="InterPro" id="IPR000709">
    <property type="entry name" value="Leu_Ile_Val-bd"/>
</dbReference>
<keyword evidence="4" id="KW-0029">Amino-acid transport</keyword>
<evidence type="ECO:0000256" key="5">
    <source>
        <dbReference type="SAM" id="SignalP"/>
    </source>
</evidence>
<feature type="signal peptide" evidence="5">
    <location>
        <begin position="1"/>
        <end position="31"/>
    </location>
</feature>
<dbReference type="EMBL" id="NRSG01000374">
    <property type="protein sequence ID" value="MBK1661795.1"/>
    <property type="molecule type" value="Genomic_DNA"/>
</dbReference>
<dbReference type="PRINTS" id="PR00337">
    <property type="entry name" value="LEUILEVALBP"/>
</dbReference>
<feature type="chain" id="PRO_5046816139" description="Leucine-binding protein domain-containing protein" evidence="5">
    <location>
        <begin position="32"/>
        <end position="404"/>
    </location>
</feature>
<dbReference type="PANTHER" id="PTHR30483">
    <property type="entry name" value="LEUCINE-SPECIFIC-BINDING PROTEIN"/>
    <property type="match status" value="1"/>
</dbReference>
<evidence type="ECO:0000256" key="3">
    <source>
        <dbReference type="ARBA" id="ARBA00022729"/>
    </source>
</evidence>
<evidence type="ECO:0000256" key="2">
    <source>
        <dbReference type="ARBA" id="ARBA00022448"/>
    </source>
</evidence>
<evidence type="ECO:0000256" key="1">
    <source>
        <dbReference type="ARBA" id="ARBA00010062"/>
    </source>
</evidence>
<evidence type="ECO:0000256" key="4">
    <source>
        <dbReference type="ARBA" id="ARBA00022970"/>
    </source>
</evidence>
<keyword evidence="8" id="KW-1185">Reference proteome</keyword>